<feature type="non-terminal residue" evidence="3">
    <location>
        <position position="1"/>
    </location>
</feature>
<proteinExistence type="predicted"/>
<dbReference type="OrthoDB" id="6161016at2759"/>
<dbReference type="Proteomes" id="UP000271974">
    <property type="component" value="Unassembled WGS sequence"/>
</dbReference>
<dbReference type="EMBL" id="RQTK01000008">
    <property type="protein sequence ID" value="RUS91618.1"/>
    <property type="molecule type" value="Genomic_DNA"/>
</dbReference>
<protein>
    <submittedName>
        <fullName evidence="3">Uncharacterized protein</fullName>
    </submittedName>
</protein>
<evidence type="ECO:0000256" key="1">
    <source>
        <dbReference type="SAM" id="MobiDB-lite"/>
    </source>
</evidence>
<evidence type="ECO:0000313" key="4">
    <source>
        <dbReference type="Proteomes" id="UP000271974"/>
    </source>
</evidence>
<keyword evidence="2" id="KW-1133">Transmembrane helix</keyword>
<keyword evidence="2" id="KW-0472">Membrane</keyword>
<feature type="compositionally biased region" description="Polar residues" evidence="1">
    <location>
        <begin position="177"/>
        <end position="212"/>
    </location>
</feature>
<feature type="transmembrane region" description="Helical" evidence="2">
    <location>
        <begin position="77"/>
        <end position="99"/>
    </location>
</feature>
<gene>
    <name evidence="3" type="ORF">EGW08_000591</name>
</gene>
<feature type="compositionally biased region" description="Basic residues" evidence="1">
    <location>
        <begin position="260"/>
        <end position="274"/>
    </location>
</feature>
<feature type="region of interest" description="Disordered" evidence="1">
    <location>
        <begin position="240"/>
        <end position="331"/>
    </location>
</feature>
<feature type="compositionally biased region" description="Low complexity" evidence="1">
    <location>
        <begin position="213"/>
        <end position="225"/>
    </location>
</feature>
<name>A0A3S1A101_ELYCH</name>
<reference evidence="3 4" key="1">
    <citation type="submission" date="2019-01" db="EMBL/GenBank/DDBJ databases">
        <title>A draft genome assembly of the solar-powered sea slug Elysia chlorotica.</title>
        <authorList>
            <person name="Cai H."/>
            <person name="Li Q."/>
            <person name="Fang X."/>
            <person name="Li J."/>
            <person name="Curtis N.E."/>
            <person name="Altenburger A."/>
            <person name="Shibata T."/>
            <person name="Feng M."/>
            <person name="Maeda T."/>
            <person name="Schwartz J.A."/>
            <person name="Shigenobu S."/>
            <person name="Lundholm N."/>
            <person name="Nishiyama T."/>
            <person name="Yang H."/>
            <person name="Hasebe M."/>
            <person name="Li S."/>
            <person name="Pierce S.K."/>
            <person name="Wang J."/>
        </authorList>
    </citation>
    <scope>NUCLEOTIDE SEQUENCE [LARGE SCALE GENOMIC DNA]</scope>
    <source>
        <strain evidence="3">EC2010</strain>
        <tissue evidence="3">Whole organism of an adult</tissue>
    </source>
</reference>
<feature type="region of interest" description="Disordered" evidence="1">
    <location>
        <begin position="124"/>
        <end position="225"/>
    </location>
</feature>
<keyword evidence="4" id="KW-1185">Reference proteome</keyword>
<dbReference type="AlphaFoldDB" id="A0A3S1A101"/>
<keyword evidence="2" id="KW-0812">Transmembrane</keyword>
<organism evidence="3 4">
    <name type="scientific">Elysia chlorotica</name>
    <name type="common">Eastern emerald elysia</name>
    <name type="synonym">Sea slug</name>
    <dbReference type="NCBI Taxonomy" id="188477"/>
    <lineage>
        <taxon>Eukaryota</taxon>
        <taxon>Metazoa</taxon>
        <taxon>Spiralia</taxon>
        <taxon>Lophotrochozoa</taxon>
        <taxon>Mollusca</taxon>
        <taxon>Gastropoda</taxon>
        <taxon>Heterobranchia</taxon>
        <taxon>Euthyneura</taxon>
        <taxon>Panpulmonata</taxon>
        <taxon>Sacoglossa</taxon>
        <taxon>Placobranchoidea</taxon>
        <taxon>Plakobranchidae</taxon>
        <taxon>Elysia</taxon>
    </lineage>
</organism>
<evidence type="ECO:0000313" key="3">
    <source>
        <dbReference type="EMBL" id="RUS91618.1"/>
    </source>
</evidence>
<feature type="compositionally biased region" description="Basic and acidic residues" evidence="1">
    <location>
        <begin position="281"/>
        <end position="300"/>
    </location>
</feature>
<feature type="compositionally biased region" description="Polar residues" evidence="1">
    <location>
        <begin position="146"/>
        <end position="167"/>
    </location>
</feature>
<comment type="caution">
    <text evidence="3">The sequence shown here is derived from an EMBL/GenBank/DDBJ whole genome shotgun (WGS) entry which is preliminary data.</text>
</comment>
<evidence type="ECO:0000256" key="2">
    <source>
        <dbReference type="SAM" id="Phobius"/>
    </source>
</evidence>
<accession>A0A3S1A101</accession>
<sequence>HSKSESSRSLKLSVYVSFPAGSNVTSGGSTTVQLPLAALKVILKASRDSVKSNIDMYITYIGSDYYGIPPESTANGIIIPIAAVTVVAVGISAVVMVYFQETREKKERAAARLARKRALKTLPNYNIQEVPHTSEVPTGIPGEPSGDTQPTENHNQSHDSQALNNNHALKKRFEPPTRTTGTSSPVNYFHSNGNVGNSATLPPLSSGSVMANTTTTTTTGSTAATTTTILPSNIHGAQYQQDQGQLQQNASFEESEEDKKKRRKKEKKREKKRLLQQQRQEQLRELEQGGLELHDQRDFDTSAMTVSETGATPRDMDNIPTFTVQRREELA</sequence>